<feature type="transmembrane region" description="Helical" evidence="1">
    <location>
        <begin position="104"/>
        <end position="123"/>
    </location>
</feature>
<dbReference type="EMBL" id="PVTP01000005">
    <property type="protein sequence ID" value="PRY77812.1"/>
    <property type="molecule type" value="Genomic_DNA"/>
</dbReference>
<evidence type="ECO:0008006" key="4">
    <source>
        <dbReference type="Google" id="ProtNLM"/>
    </source>
</evidence>
<gene>
    <name evidence="2" type="ORF">CLV80_105296</name>
</gene>
<reference evidence="2 3" key="1">
    <citation type="submission" date="2018-03" db="EMBL/GenBank/DDBJ databases">
        <title>Genomic Encyclopedia of Archaeal and Bacterial Type Strains, Phase II (KMG-II): from individual species to whole genera.</title>
        <authorList>
            <person name="Goeker M."/>
        </authorList>
    </citation>
    <scope>NUCLEOTIDE SEQUENCE [LARGE SCALE GENOMIC DNA]</scope>
    <source>
        <strain evidence="2 3">DSM 101533</strain>
    </source>
</reference>
<keyword evidence="3" id="KW-1185">Reference proteome</keyword>
<organism evidence="2 3">
    <name type="scientific">Yoonia maritima</name>
    <dbReference type="NCBI Taxonomy" id="1435347"/>
    <lineage>
        <taxon>Bacteria</taxon>
        <taxon>Pseudomonadati</taxon>
        <taxon>Pseudomonadota</taxon>
        <taxon>Alphaproteobacteria</taxon>
        <taxon>Rhodobacterales</taxon>
        <taxon>Paracoccaceae</taxon>
        <taxon>Yoonia</taxon>
    </lineage>
</organism>
<proteinExistence type="predicted"/>
<dbReference type="RefSeq" id="WP_106357573.1">
    <property type="nucleotide sequence ID" value="NZ_PVTP01000005.1"/>
</dbReference>
<feature type="transmembrane region" description="Helical" evidence="1">
    <location>
        <begin position="166"/>
        <end position="185"/>
    </location>
</feature>
<feature type="transmembrane region" description="Helical" evidence="1">
    <location>
        <begin position="381"/>
        <end position="400"/>
    </location>
</feature>
<comment type="caution">
    <text evidence="2">The sequence shown here is derived from an EMBL/GenBank/DDBJ whole genome shotgun (WGS) entry which is preliminary data.</text>
</comment>
<dbReference type="Proteomes" id="UP000238007">
    <property type="component" value="Unassembled WGS sequence"/>
</dbReference>
<keyword evidence="1" id="KW-1133">Transmembrane helix</keyword>
<name>A0A2T0VZP9_9RHOB</name>
<feature type="transmembrane region" description="Helical" evidence="1">
    <location>
        <begin position="7"/>
        <end position="30"/>
    </location>
</feature>
<evidence type="ECO:0000313" key="2">
    <source>
        <dbReference type="EMBL" id="PRY77812.1"/>
    </source>
</evidence>
<feature type="transmembrane region" description="Helical" evidence="1">
    <location>
        <begin position="436"/>
        <end position="461"/>
    </location>
</feature>
<sequence>MNKDFSTLCACLCAIAGATLYALLAFGVIFPPDYPYFGTDIYNAYFYRLLEGRFDLPVRMLRYEGHYFADGVGLLYHGIAPLLTRAVLYPFVTLNQFPTAAFSIWLWSVVGTAIYHLSVVQVMHKFVGPIAGRMSVFWGMMIGIGIWICSPGLLLSTNLALYHEPISIAYAAMALAIYLMLRFALFGMPMKYVLIPAALLAGLLIHSRPHMAVGLYAGIATLMCLSLFRRSDRSPISVLSSLILLAALGGSFLQLNAMRFGSMTETHGHFETPDSGGGTQYGVAFFESDYDDYRRKMAFVEHERFHPWRMIPNLGVYVFDHPVYANHVGTIHRKLTESISGFGRIEVPKIGLMYLWPAWIVLMVVGLCYGRPRFVALERALPAVVTAGVAAGMLLSYPTITLRYHFELWPLVVVLCLLTFPGLIKEYGPQSLTNSFVLKLSVVLLVTGAIFSGLAALWYTYVFEMAPGTFHEAWDANRCMTEVQEKGFSRANGIKLCIDPGRIYEVSSEG</sequence>
<feature type="transmembrane region" description="Helical" evidence="1">
    <location>
        <begin position="135"/>
        <end position="154"/>
    </location>
</feature>
<accession>A0A2T0VZP9</accession>
<keyword evidence="1" id="KW-0472">Membrane</keyword>
<dbReference type="OrthoDB" id="7842542at2"/>
<evidence type="ECO:0000256" key="1">
    <source>
        <dbReference type="SAM" id="Phobius"/>
    </source>
</evidence>
<protein>
    <recommendedName>
        <fullName evidence="4">Dolichyl-phosphate-mannose-protein mannosyltransferase</fullName>
    </recommendedName>
</protein>
<evidence type="ECO:0000313" key="3">
    <source>
        <dbReference type="Proteomes" id="UP000238007"/>
    </source>
</evidence>
<feature type="transmembrane region" description="Helical" evidence="1">
    <location>
        <begin position="213"/>
        <end position="229"/>
    </location>
</feature>
<feature type="transmembrane region" description="Helical" evidence="1">
    <location>
        <begin position="236"/>
        <end position="255"/>
    </location>
</feature>
<feature type="transmembrane region" description="Helical" evidence="1">
    <location>
        <begin position="350"/>
        <end position="369"/>
    </location>
</feature>
<feature type="transmembrane region" description="Helical" evidence="1">
    <location>
        <begin position="406"/>
        <end position="424"/>
    </location>
</feature>
<keyword evidence="1" id="KW-0812">Transmembrane</keyword>
<dbReference type="AlphaFoldDB" id="A0A2T0VZP9"/>